<evidence type="ECO:0000256" key="5">
    <source>
        <dbReference type="ARBA" id="ARBA00023163"/>
    </source>
</evidence>
<evidence type="ECO:0000256" key="3">
    <source>
        <dbReference type="ARBA" id="ARBA00023015"/>
    </source>
</evidence>
<dbReference type="FunFam" id="3.40.50.300:FF:000006">
    <property type="entry name" value="DNA-binding transcriptional regulator NtrC"/>
    <property type="match status" value="1"/>
</dbReference>
<dbReference type="InterPro" id="IPR002197">
    <property type="entry name" value="HTH_Fis"/>
</dbReference>
<dbReference type="InterPro" id="IPR014317">
    <property type="entry name" value="Transcription_activator_PspF"/>
</dbReference>
<sequence length="363" mass="41066">MVLSSRNQRRDKDLSMPEALGQSESFIEFQEQISRVAPVERPVLILGERGTGKELAALRLHFLSKRWQKPFVTLNCAALTRTLIESELFGYEKGSFTGAASRRTGRFENASEGTLFLDEIGTVPMEVQEKILRVVEYGSFERVGSSQSIHVDVRIVAATNANLPLMAQSNEFKQDLLDRLSFEVIYVPPLRHRQEDILLLSNHFAARMAFELGRDEIPKICSTALKQLEAYPWPGNIRELKNVIERAVYRSSGFEIKDICFNPFHSPYKDALENTGVQKDMGKKSGILSTKDKASKDEVFLEEASVLDKILKKPFKAAIGELECYLVSRALEACRFNQKKAAKMLGLSYDQFRGILKKHTGRI</sequence>
<dbReference type="InterPro" id="IPR009057">
    <property type="entry name" value="Homeodomain-like_sf"/>
</dbReference>
<dbReference type="EMBL" id="FO203503">
    <property type="protein sequence ID" value="CCK82209.1"/>
    <property type="molecule type" value="Genomic_DNA"/>
</dbReference>
<dbReference type="KEGG" id="dto:TOL2_C40540"/>
<dbReference type="Gene3D" id="3.40.50.300">
    <property type="entry name" value="P-loop containing nucleotide triphosphate hydrolases"/>
    <property type="match status" value="1"/>
</dbReference>
<dbReference type="PANTHER" id="PTHR32071:SF38">
    <property type="entry name" value="PSP OPERON TRANSCRIPTIONAL ACTIVATOR"/>
    <property type="match status" value="1"/>
</dbReference>
<dbReference type="HOGENOM" id="CLU_000445_0_7_7"/>
<dbReference type="InterPro" id="IPR025943">
    <property type="entry name" value="Sigma_54_int_dom_ATP-bd_2"/>
</dbReference>
<dbReference type="CDD" id="cd00009">
    <property type="entry name" value="AAA"/>
    <property type="match status" value="1"/>
</dbReference>
<keyword evidence="2" id="KW-0067">ATP-binding</keyword>
<keyword evidence="1" id="KW-0547">Nucleotide-binding</keyword>
<evidence type="ECO:0000256" key="4">
    <source>
        <dbReference type="ARBA" id="ARBA00023125"/>
    </source>
</evidence>
<dbReference type="SUPFAM" id="SSF52540">
    <property type="entry name" value="P-loop containing nucleoside triphosphate hydrolases"/>
    <property type="match status" value="1"/>
</dbReference>
<dbReference type="AlphaFoldDB" id="K0NCI3"/>
<protein>
    <submittedName>
        <fullName evidence="7">PspF: sigma54-specific transcriptional activator of phage shock protein operon</fullName>
    </submittedName>
</protein>
<evidence type="ECO:0000313" key="7">
    <source>
        <dbReference type="EMBL" id="CCK82209.1"/>
    </source>
</evidence>
<dbReference type="InterPro" id="IPR027417">
    <property type="entry name" value="P-loop_NTPase"/>
</dbReference>
<dbReference type="PROSITE" id="PS00688">
    <property type="entry name" value="SIGMA54_INTERACT_3"/>
    <property type="match status" value="1"/>
</dbReference>
<keyword evidence="5" id="KW-0804">Transcription</keyword>
<accession>K0NCI3</accession>
<reference evidence="7 8" key="1">
    <citation type="journal article" date="2013" name="Environ. Microbiol.">
        <title>Complete genome, catabolic sub-proteomes and key-metabolites of Desulfobacula toluolica Tol2, a marine, aromatic compound-degrading, sulfate-reducing bacterium.</title>
        <authorList>
            <person name="Wohlbrand L."/>
            <person name="Jacob J.H."/>
            <person name="Kube M."/>
            <person name="Mussmann M."/>
            <person name="Jarling R."/>
            <person name="Beck A."/>
            <person name="Amann R."/>
            <person name="Wilkes H."/>
            <person name="Reinhardt R."/>
            <person name="Rabus R."/>
        </authorList>
    </citation>
    <scope>NUCLEOTIDE SEQUENCE [LARGE SCALE GENOMIC DNA]</scope>
    <source>
        <strain evidence="8">DSM 7467 / Tol2</strain>
    </source>
</reference>
<dbReference type="STRING" id="651182.TOL2_C40540"/>
<dbReference type="InterPro" id="IPR025944">
    <property type="entry name" value="Sigma_54_int_dom_CS"/>
</dbReference>
<dbReference type="Gene3D" id="1.10.10.60">
    <property type="entry name" value="Homeodomain-like"/>
    <property type="match status" value="1"/>
</dbReference>
<dbReference type="SUPFAM" id="SSF46689">
    <property type="entry name" value="Homeodomain-like"/>
    <property type="match status" value="1"/>
</dbReference>
<dbReference type="PROSITE" id="PS50045">
    <property type="entry name" value="SIGMA54_INTERACT_4"/>
    <property type="match status" value="1"/>
</dbReference>
<dbReference type="PROSITE" id="PS00676">
    <property type="entry name" value="SIGMA54_INTERACT_2"/>
    <property type="match status" value="1"/>
</dbReference>
<dbReference type="Pfam" id="PF00158">
    <property type="entry name" value="Sigma54_activat"/>
    <property type="match status" value="1"/>
</dbReference>
<dbReference type="GO" id="GO:0005524">
    <property type="term" value="F:ATP binding"/>
    <property type="evidence" value="ECO:0007669"/>
    <property type="project" value="UniProtKB-KW"/>
</dbReference>
<name>K0NCI3_DESTT</name>
<dbReference type="SMART" id="SM00382">
    <property type="entry name" value="AAA"/>
    <property type="match status" value="1"/>
</dbReference>
<keyword evidence="8" id="KW-1185">Reference proteome</keyword>
<evidence type="ECO:0000313" key="8">
    <source>
        <dbReference type="Proteomes" id="UP000007347"/>
    </source>
</evidence>
<evidence type="ECO:0000259" key="6">
    <source>
        <dbReference type="PROSITE" id="PS50045"/>
    </source>
</evidence>
<evidence type="ECO:0000256" key="1">
    <source>
        <dbReference type="ARBA" id="ARBA00022741"/>
    </source>
</evidence>
<dbReference type="GO" id="GO:0006355">
    <property type="term" value="P:regulation of DNA-templated transcription"/>
    <property type="evidence" value="ECO:0007669"/>
    <property type="project" value="InterPro"/>
</dbReference>
<dbReference type="Pfam" id="PF02954">
    <property type="entry name" value="HTH_8"/>
    <property type="match status" value="1"/>
</dbReference>
<dbReference type="Gene3D" id="1.10.8.60">
    <property type="match status" value="1"/>
</dbReference>
<dbReference type="Pfam" id="PF25601">
    <property type="entry name" value="AAA_lid_14"/>
    <property type="match status" value="1"/>
</dbReference>
<dbReference type="InterPro" id="IPR003593">
    <property type="entry name" value="AAA+_ATPase"/>
</dbReference>
<dbReference type="OrthoDB" id="9763792at2"/>
<proteinExistence type="predicted"/>
<dbReference type="GO" id="GO:0043565">
    <property type="term" value="F:sequence-specific DNA binding"/>
    <property type="evidence" value="ECO:0007669"/>
    <property type="project" value="InterPro"/>
</dbReference>
<evidence type="ECO:0000256" key="2">
    <source>
        <dbReference type="ARBA" id="ARBA00022840"/>
    </source>
</evidence>
<keyword evidence="3" id="KW-0805">Transcription regulation</keyword>
<dbReference type="PANTHER" id="PTHR32071">
    <property type="entry name" value="TRANSCRIPTIONAL REGULATORY PROTEIN"/>
    <property type="match status" value="1"/>
</dbReference>
<dbReference type="Proteomes" id="UP000007347">
    <property type="component" value="Chromosome"/>
</dbReference>
<organism evidence="7 8">
    <name type="scientific">Desulfobacula toluolica (strain DSM 7467 / Tol2)</name>
    <dbReference type="NCBI Taxonomy" id="651182"/>
    <lineage>
        <taxon>Bacteria</taxon>
        <taxon>Pseudomonadati</taxon>
        <taxon>Thermodesulfobacteriota</taxon>
        <taxon>Desulfobacteria</taxon>
        <taxon>Desulfobacterales</taxon>
        <taxon>Desulfobacteraceae</taxon>
        <taxon>Desulfobacula</taxon>
    </lineage>
</organism>
<dbReference type="InterPro" id="IPR058031">
    <property type="entry name" value="AAA_lid_NorR"/>
</dbReference>
<feature type="domain" description="Sigma-54 factor interaction" evidence="6">
    <location>
        <begin position="19"/>
        <end position="249"/>
    </location>
</feature>
<dbReference type="PATRIC" id="fig|651182.5.peg.4772"/>
<keyword evidence="4" id="KW-0238">DNA-binding</keyword>
<dbReference type="RefSeq" id="WP_014959389.1">
    <property type="nucleotide sequence ID" value="NC_018645.1"/>
</dbReference>
<gene>
    <name evidence="7" type="primary">pspF</name>
    <name evidence="7" type="ordered locus">TOL2_C40540</name>
</gene>
<dbReference type="InterPro" id="IPR002078">
    <property type="entry name" value="Sigma_54_int"/>
</dbReference>
<dbReference type="NCBIfam" id="TIGR02974">
    <property type="entry name" value="phageshock_pspF"/>
    <property type="match status" value="1"/>
</dbReference>